<dbReference type="InterPro" id="IPR035983">
    <property type="entry name" value="Hect_E3_ubiquitin_ligase"/>
</dbReference>
<dbReference type="GO" id="GO:0005737">
    <property type="term" value="C:cytoplasm"/>
    <property type="evidence" value="ECO:0007669"/>
    <property type="project" value="TreeGrafter"/>
</dbReference>
<dbReference type="SMART" id="SM00119">
    <property type="entry name" value="HECTc"/>
    <property type="match status" value="1"/>
</dbReference>
<dbReference type="GO" id="GO:0000209">
    <property type="term" value="P:protein polyubiquitination"/>
    <property type="evidence" value="ECO:0007669"/>
    <property type="project" value="TreeGrafter"/>
</dbReference>
<evidence type="ECO:0000256" key="2">
    <source>
        <dbReference type="ARBA" id="ARBA00004906"/>
    </source>
</evidence>
<sequence length="673" mass="75802">MSERVAEMAAAAINVLSRPPTRANTIFERTLGMLSSTRANNRKRGRNPKTCSWHVFLLNKAYEYLPPTTELDRLNRNLLGSPMSERPGLLETMKKKSEFSLNITMEELEDQLIAKYPDVPLARIGFHLARVNEGKKIEVIRANTVDGVRHLVKNGKLWLIPKREISLPLSENADDSVANEESRDTELCELDNVTEGADNREGADRARAGEDQSEDDFVVPPLRRLRRRVGTRRAAIRCRNTVAEYAAAVHRRIPENSSSTQNLISTSNEYIEVLDSEDEELQQVLDASSMEIINQPLTPETGKSFSDLLLEYQGKVNLFDTQEIIISRRNVLKSCFRALRRPSFDLNCKLYVKFSGEMGMDHGGPRRELFRLAVNELMASSLFEGPANGKTFAHNIHNLDTKEYQLAGRLVGLSLAQDGPGISLNPDLYQLMTRGPDVNVNTAFDLDLIPDEDARNKLKQLKEVRNADEMDTFLAANGEWMLGQGFTNTWRLKFTEVNRAVATLIKQLIFYRTSAEINQFTSGVNEVFGLWDTVKKDPACWSAVFCTPNILLSKESFMDQCSISWSLAGSNRRLKEEESIYSWEVFLQDIGEKTVPLTFEELLVFCTGADKIPPAGFPSKISIMFYEVDAEETRLPSVSTCALHLNLPRGSTPENLTSLFLRAVKESEGFGKI</sequence>
<dbReference type="EMBL" id="NEDP02001335">
    <property type="protein sequence ID" value="OWF53493.1"/>
    <property type="molecule type" value="Genomic_DNA"/>
</dbReference>
<evidence type="ECO:0000256" key="7">
    <source>
        <dbReference type="SAM" id="MobiDB-lite"/>
    </source>
</evidence>
<accession>A0A210QXQ6</accession>
<feature type="region of interest" description="Disordered" evidence="7">
    <location>
        <begin position="194"/>
        <end position="214"/>
    </location>
</feature>
<dbReference type="AlphaFoldDB" id="A0A210QXQ6"/>
<name>A0A210QXQ6_MIZYE</name>
<dbReference type="Pfam" id="PF00632">
    <property type="entry name" value="HECT"/>
    <property type="match status" value="1"/>
</dbReference>
<comment type="caution">
    <text evidence="6">Lacks conserved residue(s) required for the propagation of feature annotation.</text>
</comment>
<dbReference type="GO" id="GO:0061630">
    <property type="term" value="F:ubiquitin protein ligase activity"/>
    <property type="evidence" value="ECO:0007669"/>
    <property type="project" value="UniProtKB-EC"/>
</dbReference>
<dbReference type="GO" id="GO:0006511">
    <property type="term" value="P:ubiquitin-dependent protein catabolic process"/>
    <property type="evidence" value="ECO:0007669"/>
    <property type="project" value="TreeGrafter"/>
</dbReference>
<dbReference type="OrthoDB" id="6137715at2759"/>
<gene>
    <name evidence="9" type="ORF">KP79_PYT13606</name>
</gene>
<feature type="active site" description="Glycyl thioester intermediate" evidence="6">
    <location>
        <position position="641"/>
    </location>
</feature>
<evidence type="ECO:0000256" key="5">
    <source>
        <dbReference type="ARBA" id="ARBA00022786"/>
    </source>
</evidence>
<dbReference type="STRING" id="6573.A0A210QXQ6"/>
<evidence type="ECO:0000256" key="3">
    <source>
        <dbReference type="ARBA" id="ARBA00012485"/>
    </source>
</evidence>
<keyword evidence="4" id="KW-0808">Transferase</keyword>
<dbReference type="Proteomes" id="UP000242188">
    <property type="component" value="Unassembled WGS sequence"/>
</dbReference>
<dbReference type="Gene3D" id="3.90.1750.10">
    <property type="entry name" value="Hect, E3 ligase catalytic domains"/>
    <property type="match status" value="1"/>
</dbReference>
<dbReference type="SUPFAM" id="SSF56204">
    <property type="entry name" value="Hect, E3 ligase catalytic domain"/>
    <property type="match status" value="1"/>
</dbReference>
<evidence type="ECO:0000256" key="4">
    <source>
        <dbReference type="ARBA" id="ARBA00022679"/>
    </source>
</evidence>
<dbReference type="InterPro" id="IPR050409">
    <property type="entry name" value="E3_ubiq-protein_ligase"/>
</dbReference>
<reference evidence="9 10" key="1">
    <citation type="journal article" date="2017" name="Nat. Ecol. Evol.">
        <title>Scallop genome provides insights into evolution of bilaterian karyotype and development.</title>
        <authorList>
            <person name="Wang S."/>
            <person name="Zhang J."/>
            <person name="Jiao W."/>
            <person name="Li J."/>
            <person name="Xun X."/>
            <person name="Sun Y."/>
            <person name="Guo X."/>
            <person name="Huan P."/>
            <person name="Dong B."/>
            <person name="Zhang L."/>
            <person name="Hu X."/>
            <person name="Sun X."/>
            <person name="Wang J."/>
            <person name="Zhao C."/>
            <person name="Wang Y."/>
            <person name="Wang D."/>
            <person name="Huang X."/>
            <person name="Wang R."/>
            <person name="Lv J."/>
            <person name="Li Y."/>
            <person name="Zhang Z."/>
            <person name="Liu B."/>
            <person name="Lu W."/>
            <person name="Hui Y."/>
            <person name="Liang J."/>
            <person name="Zhou Z."/>
            <person name="Hou R."/>
            <person name="Li X."/>
            <person name="Liu Y."/>
            <person name="Li H."/>
            <person name="Ning X."/>
            <person name="Lin Y."/>
            <person name="Zhao L."/>
            <person name="Xing Q."/>
            <person name="Dou J."/>
            <person name="Li Y."/>
            <person name="Mao J."/>
            <person name="Guo H."/>
            <person name="Dou H."/>
            <person name="Li T."/>
            <person name="Mu C."/>
            <person name="Jiang W."/>
            <person name="Fu Q."/>
            <person name="Fu X."/>
            <person name="Miao Y."/>
            <person name="Liu J."/>
            <person name="Yu Q."/>
            <person name="Li R."/>
            <person name="Liao H."/>
            <person name="Li X."/>
            <person name="Kong Y."/>
            <person name="Jiang Z."/>
            <person name="Chourrout D."/>
            <person name="Li R."/>
            <person name="Bao Z."/>
        </authorList>
    </citation>
    <scope>NUCLEOTIDE SEQUENCE [LARGE SCALE GENOMIC DNA]</scope>
    <source>
        <strain evidence="9 10">PY_sf001</strain>
    </source>
</reference>
<protein>
    <recommendedName>
        <fullName evidence="3">HECT-type E3 ubiquitin transferase</fullName>
        <ecNumber evidence="3">2.3.2.26</ecNumber>
    </recommendedName>
</protein>
<evidence type="ECO:0000259" key="8">
    <source>
        <dbReference type="PROSITE" id="PS50237"/>
    </source>
</evidence>
<proteinExistence type="predicted"/>
<organism evidence="9 10">
    <name type="scientific">Mizuhopecten yessoensis</name>
    <name type="common">Japanese scallop</name>
    <name type="synonym">Patinopecten yessoensis</name>
    <dbReference type="NCBI Taxonomy" id="6573"/>
    <lineage>
        <taxon>Eukaryota</taxon>
        <taxon>Metazoa</taxon>
        <taxon>Spiralia</taxon>
        <taxon>Lophotrochozoa</taxon>
        <taxon>Mollusca</taxon>
        <taxon>Bivalvia</taxon>
        <taxon>Autobranchia</taxon>
        <taxon>Pteriomorphia</taxon>
        <taxon>Pectinida</taxon>
        <taxon>Pectinoidea</taxon>
        <taxon>Pectinidae</taxon>
        <taxon>Mizuhopecten</taxon>
    </lineage>
</organism>
<evidence type="ECO:0000313" key="10">
    <source>
        <dbReference type="Proteomes" id="UP000242188"/>
    </source>
</evidence>
<keyword evidence="10" id="KW-1185">Reference proteome</keyword>
<dbReference type="EC" id="2.3.2.26" evidence="3"/>
<dbReference type="InterPro" id="IPR000569">
    <property type="entry name" value="HECT_dom"/>
</dbReference>
<comment type="pathway">
    <text evidence="2">Protein modification; protein ubiquitination.</text>
</comment>
<keyword evidence="5 6" id="KW-0833">Ubl conjugation pathway</keyword>
<dbReference type="PANTHER" id="PTHR11254">
    <property type="entry name" value="HECT DOMAIN UBIQUITIN-PROTEIN LIGASE"/>
    <property type="match status" value="1"/>
</dbReference>
<feature type="domain" description="HECT" evidence="8">
    <location>
        <begin position="602"/>
        <end position="673"/>
    </location>
</feature>
<comment type="caution">
    <text evidence="9">The sequence shown here is derived from an EMBL/GenBank/DDBJ whole genome shotgun (WGS) entry which is preliminary data.</text>
</comment>
<comment type="catalytic activity">
    <reaction evidence="1">
        <text>S-ubiquitinyl-[E2 ubiquitin-conjugating enzyme]-L-cysteine + [acceptor protein]-L-lysine = [E2 ubiquitin-conjugating enzyme]-L-cysteine + N(6)-ubiquitinyl-[acceptor protein]-L-lysine.</text>
        <dbReference type="EC" id="2.3.2.26"/>
    </reaction>
</comment>
<dbReference type="PROSITE" id="PS50237">
    <property type="entry name" value="HECT"/>
    <property type="match status" value="2"/>
</dbReference>
<dbReference type="Gene3D" id="3.30.2410.10">
    <property type="entry name" value="Hect, E3 ligase catalytic domain"/>
    <property type="match status" value="1"/>
</dbReference>
<dbReference type="PANTHER" id="PTHR11254:SF67">
    <property type="entry name" value="E3 UBIQUITIN-PROTEIN LIGASE HUWE1"/>
    <property type="match status" value="1"/>
</dbReference>
<evidence type="ECO:0000256" key="1">
    <source>
        <dbReference type="ARBA" id="ARBA00000885"/>
    </source>
</evidence>
<feature type="domain" description="HECT" evidence="8">
    <location>
        <begin position="342"/>
        <end position="378"/>
    </location>
</feature>
<feature type="compositionally biased region" description="Basic and acidic residues" evidence="7">
    <location>
        <begin position="197"/>
        <end position="210"/>
    </location>
</feature>
<evidence type="ECO:0000313" key="9">
    <source>
        <dbReference type="EMBL" id="OWF53493.1"/>
    </source>
</evidence>
<evidence type="ECO:0000256" key="6">
    <source>
        <dbReference type="PROSITE-ProRule" id="PRU00104"/>
    </source>
</evidence>